<name>A0ABU6WXT2_9FABA</name>
<proteinExistence type="predicted"/>
<organism evidence="1 2">
    <name type="scientific">Stylosanthes scabra</name>
    <dbReference type="NCBI Taxonomy" id="79078"/>
    <lineage>
        <taxon>Eukaryota</taxon>
        <taxon>Viridiplantae</taxon>
        <taxon>Streptophyta</taxon>
        <taxon>Embryophyta</taxon>
        <taxon>Tracheophyta</taxon>
        <taxon>Spermatophyta</taxon>
        <taxon>Magnoliopsida</taxon>
        <taxon>eudicotyledons</taxon>
        <taxon>Gunneridae</taxon>
        <taxon>Pentapetalae</taxon>
        <taxon>rosids</taxon>
        <taxon>fabids</taxon>
        <taxon>Fabales</taxon>
        <taxon>Fabaceae</taxon>
        <taxon>Papilionoideae</taxon>
        <taxon>50 kb inversion clade</taxon>
        <taxon>dalbergioids sensu lato</taxon>
        <taxon>Dalbergieae</taxon>
        <taxon>Pterocarpus clade</taxon>
        <taxon>Stylosanthes</taxon>
    </lineage>
</organism>
<accession>A0ABU6WXT2</accession>
<dbReference type="Proteomes" id="UP001341840">
    <property type="component" value="Unassembled WGS sequence"/>
</dbReference>
<sequence length="76" mass="8392">MASKLHLETTLLSETPSMQAFDMEFTGRSLLFSEDLRFPTDGANVKELNYSTSKGMNRGAVTLVLATELHTRRLGG</sequence>
<evidence type="ECO:0000313" key="2">
    <source>
        <dbReference type="Proteomes" id="UP001341840"/>
    </source>
</evidence>
<keyword evidence="2" id="KW-1185">Reference proteome</keyword>
<protein>
    <submittedName>
        <fullName evidence="1">Uncharacterized protein</fullName>
    </submittedName>
</protein>
<gene>
    <name evidence="1" type="ORF">PIB30_098587</name>
</gene>
<comment type="caution">
    <text evidence="1">The sequence shown here is derived from an EMBL/GenBank/DDBJ whole genome shotgun (WGS) entry which is preliminary data.</text>
</comment>
<dbReference type="EMBL" id="JASCZI010183781">
    <property type="protein sequence ID" value="MED6189701.1"/>
    <property type="molecule type" value="Genomic_DNA"/>
</dbReference>
<evidence type="ECO:0000313" key="1">
    <source>
        <dbReference type="EMBL" id="MED6189701.1"/>
    </source>
</evidence>
<reference evidence="1 2" key="1">
    <citation type="journal article" date="2023" name="Plants (Basel)">
        <title>Bridging the Gap: Combining Genomics and Transcriptomics Approaches to Understand Stylosanthes scabra, an Orphan Legume from the Brazilian Caatinga.</title>
        <authorList>
            <person name="Ferreira-Neto J.R.C."/>
            <person name="da Silva M.D."/>
            <person name="Binneck E."/>
            <person name="de Melo N.F."/>
            <person name="da Silva R.H."/>
            <person name="de Melo A.L.T.M."/>
            <person name="Pandolfi V."/>
            <person name="Bustamante F.O."/>
            <person name="Brasileiro-Vidal A.C."/>
            <person name="Benko-Iseppon A.M."/>
        </authorList>
    </citation>
    <scope>NUCLEOTIDE SEQUENCE [LARGE SCALE GENOMIC DNA]</scope>
    <source>
        <tissue evidence="1">Leaves</tissue>
    </source>
</reference>